<feature type="transmembrane region" description="Helical" evidence="5">
    <location>
        <begin position="52"/>
        <end position="70"/>
    </location>
</feature>
<reference evidence="6 7" key="1">
    <citation type="submission" date="2017-08" db="EMBL/GenBank/DDBJ databases">
        <title>Infants hospitalized years apart are colonized by the same room-sourced microbial strains.</title>
        <authorList>
            <person name="Brooks B."/>
            <person name="Olm M.R."/>
            <person name="Firek B.A."/>
            <person name="Baker R."/>
            <person name="Thomas B.C."/>
            <person name="Morowitz M.J."/>
            <person name="Banfield J.F."/>
        </authorList>
    </citation>
    <scope>NUCLEOTIDE SEQUENCE [LARGE SCALE GENOMIC DNA]</scope>
    <source>
        <strain evidence="6">S2_003_000_R2_14</strain>
    </source>
</reference>
<evidence type="ECO:0000256" key="2">
    <source>
        <dbReference type="ARBA" id="ARBA00022692"/>
    </source>
</evidence>
<gene>
    <name evidence="6" type="ORF">DI536_15550</name>
</gene>
<evidence type="ECO:0000313" key="6">
    <source>
        <dbReference type="EMBL" id="PZR12316.1"/>
    </source>
</evidence>
<feature type="transmembrane region" description="Helical" evidence="5">
    <location>
        <begin position="108"/>
        <end position="125"/>
    </location>
</feature>
<dbReference type="SUPFAM" id="SSF161084">
    <property type="entry name" value="MAPEG domain-like"/>
    <property type="match status" value="1"/>
</dbReference>
<evidence type="ECO:0008006" key="8">
    <source>
        <dbReference type="Google" id="ProtNLM"/>
    </source>
</evidence>
<dbReference type="InterPro" id="IPR023352">
    <property type="entry name" value="MAPEG-like_dom_sf"/>
</dbReference>
<organism evidence="6 7">
    <name type="scientific">Archangium gephyra</name>
    <dbReference type="NCBI Taxonomy" id="48"/>
    <lineage>
        <taxon>Bacteria</taxon>
        <taxon>Pseudomonadati</taxon>
        <taxon>Myxococcota</taxon>
        <taxon>Myxococcia</taxon>
        <taxon>Myxococcales</taxon>
        <taxon>Cystobacterineae</taxon>
        <taxon>Archangiaceae</taxon>
        <taxon>Archangium</taxon>
    </lineage>
</organism>
<dbReference type="PANTHER" id="PTHR35814">
    <property type="match status" value="1"/>
</dbReference>
<dbReference type="InterPro" id="IPR001129">
    <property type="entry name" value="Membr-assoc_MAPEG"/>
</dbReference>
<dbReference type="Gene3D" id="1.20.120.550">
    <property type="entry name" value="Membrane associated eicosanoid/glutathione metabolism-like domain"/>
    <property type="match status" value="1"/>
</dbReference>
<keyword evidence="4 5" id="KW-0472">Membrane</keyword>
<name>A0A2W5TI27_9BACT</name>
<evidence type="ECO:0000256" key="1">
    <source>
        <dbReference type="ARBA" id="ARBA00004370"/>
    </source>
</evidence>
<dbReference type="EMBL" id="QFQP01000012">
    <property type="protein sequence ID" value="PZR12316.1"/>
    <property type="molecule type" value="Genomic_DNA"/>
</dbReference>
<evidence type="ECO:0000313" key="7">
    <source>
        <dbReference type="Proteomes" id="UP000249061"/>
    </source>
</evidence>
<sequence>MPHVTLVCGGVLAIVMTLLGMNVTRVRTQFKQFVDPAAPPRKLYVAIRAHGNFVEWVPLLVVMLLVVELAGASKTPLWVAGIGLLVGRVLHALGLLTKLRVAPVGSAFTWGIALWLGVWAVWLGLS</sequence>
<dbReference type="GO" id="GO:0016020">
    <property type="term" value="C:membrane"/>
    <property type="evidence" value="ECO:0007669"/>
    <property type="project" value="UniProtKB-SubCell"/>
</dbReference>
<comment type="subcellular location">
    <subcellularLocation>
        <location evidence="1">Membrane</location>
    </subcellularLocation>
</comment>
<keyword evidence="3 5" id="KW-1133">Transmembrane helix</keyword>
<accession>A0A2W5TI27</accession>
<evidence type="ECO:0000256" key="3">
    <source>
        <dbReference type="ARBA" id="ARBA00022989"/>
    </source>
</evidence>
<keyword evidence="2 5" id="KW-0812">Transmembrane</keyword>
<protein>
    <recommendedName>
        <fullName evidence="8">MAPEG family protein</fullName>
    </recommendedName>
</protein>
<comment type="caution">
    <text evidence="6">The sequence shown here is derived from an EMBL/GenBank/DDBJ whole genome shotgun (WGS) entry which is preliminary data.</text>
</comment>
<proteinExistence type="predicted"/>
<evidence type="ECO:0000256" key="5">
    <source>
        <dbReference type="SAM" id="Phobius"/>
    </source>
</evidence>
<feature type="transmembrane region" description="Helical" evidence="5">
    <location>
        <begin position="77"/>
        <end position="96"/>
    </location>
</feature>
<dbReference type="Proteomes" id="UP000249061">
    <property type="component" value="Unassembled WGS sequence"/>
</dbReference>
<dbReference type="PANTHER" id="PTHR35814:SF1">
    <property type="entry name" value="GLUTATHIONE S-TRANSFERASE-RELATED"/>
    <property type="match status" value="1"/>
</dbReference>
<dbReference type="Pfam" id="PF01124">
    <property type="entry name" value="MAPEG"/>
    <property type="match status" value="1"/>
</dbReference>
<dbReference type="AlphaFoldDB" id="A0A2W5TI27"/>
<evidence type="ECO:0000256" key="4">
    <source>
        <dbReference type="ARBA" id="ARBA00023136"/>
    </source>
</evidence>